<dbReference type="CDD" id="cd16651">
    <property type="entry name" value="SPL-RING_NSE2"/>
    <property type="match status" value="1"/>
</dbReference>
<dbReference type="GO" id="GO:0030915">
    <property type="term" value="C:Smc5-Smc6 complex"/>
    <property type="evidence" value="ECO:0007669"/>
    <property type="project" value="InterPro"/>
</dbReference>
<dbReference type="GO" id="GO:0008270">
    <property type="term" value="F:zinc ion binding"/>
    <property type="evidence" value="ECO:0007669"/>
    <property type="project" value="UniProtKB-KW"/>
</dbReference>
<evidence type="ECO:0000313" key="17">
    <source>
        <dbReference type="Proteomes" id="UP000791440"/>
    </source>
</evidence>
<dbReference type="InterPro" id="IPR026846">
    <property type="entry name" value="Nse2(Mms21)"/>
</dbReference>
<evidence type="ECO:0000256" key="1">
    <source>
        <dbReference type="ARBA" id="ARBA00004123"/>
    </source>
</evidence>
<dbReference type="InterPro" id="IPR004181">
    <property type="entry name" value="Znf_MIZ"/>
</dbReference>
<evidence type="ECO:0000256" key="12">
    <source>
        <dbReference type="ARBA" id="ARBA00032533"/>
    </source>
</evidence>
<proteinExistence type="inferred from homology"/>
<feature type="domain" description="SP-RING-type" evidence="15">
    <location>
        <begin position="118"/>
        <end position="201"/>
    </location>
</feature>
<keyword evidence="9" id="KW-0862">Zinc</keyword>
<dbReference type="Proteomes" id="UP000791440">
    <property type="component" value="Unassembled WGS sequence"/>
</dbReference>
<comment type="pathway">
    <text evidence="2">Protein modification; protein sumoylation.</text>
</comment>
<evidence type="ECO:0000259" key="15">
    <source>
        <dbReference type="PROSITE" id="PS51044"/>
    </source>
</evidence>
<dbReference type="SUPFAM" id="SSF57850">
    <property type="entry name" value="RING/U-box"/>
    <property type="match status" value="1"/>
</dbReference>
<sequence>MSDVDLAELRKQCITSLYLCTDNISKYLDKDKDAEFKKLQNCVKKYCLLEAQQEVAVQALEKAKRETNTSNIDTLEERFNQQLNSLANKRNKPDHHPYMLELKKRYQIGNQRAKQNLDESDLAITESQNEYLDPITKRPVTDPVRNSMCGHIYDRESIMSLINMRNKTKCPVVGCGNNLPVLKQHLISDDELKFRLTLTQHSTMIQEPNIMDLDNTIEEL</sequence>
<keyword evidence="14" id="KW-0175">Coiled coil</keyword>
<evidence type="ECO:0000256" key="11">
    <source>
        <dbReference type="ARBA" id="ARBA00031731"/>
    </source>
</evidence>
<dbReference type="AlphaFoldDB" id="A0A921Z8V8"/>
<evidence type="ECO:0000256" key="6">
    <source>
        <dbReference type="ARBA" id="ARBA00022723"/>
    </source>
</evidence>
<evidence type="ECO:0000256" key="13">
    <source>
        <dbReference type="PROSITE-ProRule" id="PRU00452"/>
    </source>
</evidence>
<dbReference type="GO" id="GO:0005634">
    <property type="term" value="C:nucleus"/>
    <property type="evidence" value="ECO:0007669"/>
    <property type="project" value="UniProtKB-SubCell"/>
</dbReference>
<reference evidence="16" key="1">
    <citation type="journal article" date="2016" name="Insect Biochem. Mol. Biol.">
        <title>Multifaceted biological insights from a draft genome sequence of the tobacco hornworm moth, Manduca sexta.</title>
        <authorList>
            <person name="Kanost M.R."/>
            <person name="Arrese E.L."/>
            <person name="Cao X."/>
            <person name="Chen Y.R."/>
            <person name="Chellapilla S."/>
            <person name="Goldsmith M.R."/>
            <person name="Grosse-Wilde E."/>
            <person name="Heckel D.G."/>
            <person name="Herndon N."/>
            <person name="Jiang H."/>
            <person name="Papanicolaou A."/>
            <person name="Qu J."/>
            <person name="Soulages J.L."/>
            <person name="Vogel H."/>
            <person name="Walters J."/>
            <person name="Waterhouse R.M."/>
            <person name="Ahn S.J."/>
            <person name="Almeida F.C."/>
            <person name="An C."/>
            <person name="Aqrawi P."/>
            <person name="Bretschneider A."/>
            <person name="Bryant W.B."/>
            <person name="Bucks S."/>
            <person name="Chao H."/>
            <person name="Chevignon G."/>
            <person name="Christen J.M."/>
            <person name="Clarke D.F."/>
            <person name="Dittmer N.T."/>
            <person name="Ferguson L.C.F."/>
            <person name="Garavelou S."/>
            <person name="Gordon K.H.J."/>
            <person name="Gunaratna R.T."/>
            <person name="Han Y."/>
            <person name="Hauser F."/>
            <person name="He Y."/>
            <person name="Heidel-Fischer H."/>
            <person name="Hirsh A."/>
            <person name="Hu Y."/>
            <person name="Jiang H."/>
            <person name="Kalra D."/>
            <person name="Klinner C."/>
            <person name="Konig C."/>
            <person name="Kovar C."/>
            <person name="Kroll A.R."/>
            <person name="Kuwar S.S."/>
            <person name="Lee S.L."/>
            <person name="Lehman R."/>
            <person name="Li K."/>
            <person name="Li Z."/>
            <person name="Liang H."/>
            <person name="Lovelace S."/>
            <person name="Lu Z."/>
            <person name="Mansfield J.H."/>
            <person name="McCulloch K.J."/>
            <person name="Mathew T."/>
            <person name="Morton B."/>
            <person name="Muzny D.M."/>
            <person name="Neunemann D."/>
            <person name="Ongeri F."/>
            <person name="Pauchet Y."/>
            <person name="Pu L.L."/>
            <person name="Pyrousis I."/>
            <person name="Rao X.J."/>
            <person name="Redding A."/>
            <person name="Roesel C."/>
            <person name="Sanchez-Gracia A."/>
            <person name="Schaack S."/>
            <person name="Shukla A."/>
            <person name="Tetreau G."/>
            <person name="Wang Y."/>
            <person name="Xiong G.H."/>
            <person name="Traut W."/>
            <person name="Walsh T.K."/>
            <person name="Worley K.C."/>
            <person name="Wu D."/>
            <person name="Wu W."/>
            <person name="Wu Y.Q."/>
            <person name="Zhang X."/>
            <person name="Zou Z."/>
            <person name="Zucker H."/>
            <person name="Briscoe A.D."/>
            <person name="Burmester T."/>
            <person name="Clem R.J."/>
            <person name="Feyereisen R."/>
            <person name="Grimmelikhuijzen C.J.P."/>
            <person name="Hamodrakas S.J."/>
            <person name="Hansson B.S."/>
            <person name="Huguet E."/>
            <person name="Jermiin L.S."/>
            <person name="Lan Q."/>
            <person name="Lehman H.K."/>
            <person name="Lorenzen M."/>
            <person name="Merzendorfer H."/>
            <person name="Michalopoulos I."/>
            <person name="Morton D.B."/>
            <person name="Muthukrishnan S."/>
            <person name="Oakeshott J.G."/>
            <person name="Palmer W."/>
            <person name="Park Y."/>
            <person name="Passarelli A.L."/>
            <person name="Rozas J."/>
            <person name="Schwartz L.M."/>
            <person name="Smith W."/>
            <person name="Southgate A."/>
            <person name="Vilcinskas A."/>
            <person name="Vogt R."/>
            <person name="Wang P."/>
            <person name="Werren J."/>
            <person name="Yu X.Q."/>
            <person name="Zhou J.J."/>
            <person name="Brown S.J."/>
            <person name="Scherer S.E."/>
            <person name="Richards S."/>
            <person name="Blissard G.W."/>
        </authorList>
    </citation>
    <scope>NUCLEOTIDE SEQUENCE</scope>
</reference>
<dbReference type="PROSITE" id="PS51044">
    <property type="entry name" value="ZF_SP_RING"/>
    <property type="match status" value="1"/>
</dbReference>
<keyword evidence="5" id="KW-0808">Transferase</keyword>
<keyword evidence="17" id="KW-1185">Reference proteome</keyword>
<evidence type="ECO:0000256" key="9">
    <source>
        <dbReference type="ARBA" id="ARBA00022833"/>
    </source>
</evidence>
<evidence type="ECO:0000256" key="5">
    <source>
        <dbReference type="ARBA" id="ARBA00022679"/>
    </source>
</evidence>
<reference evidence="16" key="2">
    <citation type="submission" date="2020-12" db="EMBL/GenBank/DDBJ databases">
        <authorList>
            <person name="Kanost M."/>
        </authorList>
    </citation>
    <scope>NUCLEOTIDE SEQUENCE</scope>
</reference>
<gene>
    <name evidence="16" type="ORF">O3G_MSEX008198</name>
</gene>
<dbReference type="EMBL" id="JH668445">
    <property type="protein sequence ID" value="KAG6453522.1"/>
    <property type="molecule type" value="Genomic_DNA"/>
</dbReference>
<comment type="subcellular location">
    <subcellularLocation>
        <location evidence="1">Nucleus</location>
    </subcellularLocation>
</comment>
<keyword evidence="8" id="KW-0833">Ubl conjugation pathway</keyword>
<organism evidence="16 17">
    <name type="scientific">Manduca sexta</name>
    <name type="common">Tobacco hawkmoth</name>
    <name type="synonym">Tobacco hornworm</name>
    <dbReference type="NCBI Taxonomy" id="7130"/>
    <lineage>
        <taxon>Eukaryota</taxon>
        <taxon>Metazoa</taxon>
        <taxon>Ecdysozoa</taxon>
        <taxon>Arthropoda</taxon>
        <taxon>Hexapoda</taxon>
        <taxon>Insecta</taxon>
        <taxon>Pterygota</taxon>
        <taxon>Neoptera</taxon>
        <taxon>Endopterygota</taxon>
        <taxon>Lepidoptera</taxon>
        <taxon>Glossata</taxon>
        <taxon>Ditrysia</taxon>
        <taxon>Bombycoidea</taxon>
        <taxon>Sphingidae</taxon>
        <taxon>Sphinginae</taxon>
        <taxon>Sphingini</taxon>
        <taxon>Manduca</taxon>
    </lineage>
</organism>
<evidence type="ECO:0000256" key="8">
    <source>
        <dbReference type="ARBA" id="ARBA00022786"/>
    </source>
</evidence>
<dbReference type="InterPro" id="IPR013083">
    <property type="entry name" value="Znf_RING/FYVE/PHD"/>
</dbReference>
<keyword evidence="6" id="KW-0479">Metal-binding</keyword>
<keyword evidence="10" id="KW-0539">Nucleus</keyword>
<comment type="similarity">
    <text evidence="3">Belongs to the NSE2 family.</text>
</comment>
<dbReference type="GO" id="GO:0016925">
    <property type="term" value="P:protein sumoylation"/>
    <property type="evidence" value="ECO:0007669"/>
    <property type="project" value="TreeGrafter"/>
</dbReference>
<evidence type="ECO:0000256" key="2">
    <source>
        <dbReference type="ARBA" id="ARBA00004718"/>
    </source>
</evidence>
<accession>A0A921Z8V8</accession>
<evidence type="ECO:0000256" key="10">
    <source>
        <dbReference type="ARBA" id="ARBA00023242"/>
    </source>
</evidence>
<protein>
    <recommendedName>
        <fullName evidence="4">E3 SUMO-protein ligase NSE2</fullName>
    </recommendedName>
    <alternativeName>
        <fullName evidence="11">E3 SUMO-protein transferase NSE2</fullName>
    </alternativeName>
    <alternativeName>
        <fullName evidence="12">Non-structural maintenance of chromosomes element 2 homolog</fullName>
    </alternativeName>
</protein>
<name>A0A921Z8V8_MANSE</name>
<dbReference type="GO" id="GO:0061665">
    <property type="term" value="F:SUMO ligase activity"/>
    <property type="evidence" value="ECO:0007669"/>
    <property type="project" value="TreeGrafter"/>
</dbReference>
<dbReference type="Pfam" id="PF11789">
    <property type="entry name" value="zf-Nse"/>
    <property type="match status" value="1"/>
</dbReference>
<keyword evidence="7 13" id="KW-0863">Zinc-finger</keyword>
<evidence type="ECO:0000256" key="3">
    <source>
        <dbReference type="ARBA" id="ARBA00008212"/>
    </source>
</evidence>
<dbReference type="OrthoDB" id="26899at2759"/>
<dbReference type="PANTHER" id="PTHR21330">
    <property type="entry name" value="E3 SUMO-PROTEIN LIGASE NSE2"/>
    <property type="match status" value="1"/>
</dbReference>
<evidence type="ECO:0000313" key="16">
    <source>
        <dbReference type="EMBL" id="KAG6453522.1"/>
    </source>
</evidence>
<evidence type="ECO:0000256" key="7">
    <source>
        <dbReference type="ARBA" id="ARBA00022771"/>
    </source>
</evidence>
<dbReference type="Gene3D" id="3.30.40.10">
    <property type="entry name" value="Zinc/RING finger domain, C3HC4 (zinc finger)"/>
    <property type="match status" value="1"/>
</dbReference>
<comment type="caution">
    <text evidence="16">The sequence shown here is derived from an EMBL/GenBank/DDBJ whole genome shotgun (WGS) entry which is preliminary data.</text>
</comment>
<feature type="coiled-coil region" evidence="14">
    <location>
        <begin position="72"/>
        <end position="130"/>
    </location>
</feature>
<evidence type="ECO:0000256" key="14">
    <source>
        <dbReference type="SAM" id="Coils"/>
    </source>
</evidence>
<dbReference type="GO" id="GO:0000724">
    <property type="term" value="P:double-strand break repair via homologous recombination"/>
    <property type="evidence" value="ECO:0007669"/>
    <property type="project" value="InterPro"/>
</dbReference>
<evidence type="ECO:0000256" key="4">
    <source>
        <dbReference type="ARBA" id="ARBA00020923"/>
    </source>
</evidence>
<dbReference type="PANTHER" id="PTHR21330:SF1">
    <property type="entry name" value="E3 SUMO-PROTEIN LIGASE NSE2"/>
    <property type="match status" value="1"/>
</dbReference>